<evidence type="ECO:0000256" key="10">
    <source>
        <dbReference type="ARBA" id="ARBA00022692"/>
    </source>
</evidence>
<sequence>MGFYVSLLFLTRLPLPQIELDDEKIASSLPFFPVAGAIIGGFLALVYVLAQKIMPLSAAAGIATAFHVAMTGGMHLDGFADTTDAIFCYGDREKKLAVMKDSCSGAYGVIGIVLIILLKFLFIFSLPEKWMISSLICFPVISRWIMTYSMVFYPYIRKKGLGKAFTGQSISSFTMASVFTLLIIYFTAGPKGIAASFITFLCGFAFIKYIIRQFGGMTGDTYGATNEFCETVALLIFLIISFKIG</sequence>
<organism evidence="20">
    <name type="scientific">Tepidanaerobacter syntrophicus</name>
    <dbReference type="NCBI Taxonomy" id="224999"/>
    <lineage>
        <taxon>Bacteria</taxon>
        <taxon>Bacillati</taxon>
        <taxon>Bacillota</taxon>
        <taxon>Clostridia</taxon>
        <taxon>Thermosediminibacterales</taxon>
        <taxon>Tepidanaerobacteraceae</taxon>
        <taxon>Tepidanaerobacter</taxon>
    </lineage>
</organism>
<comment type="catalytic activity">
    <reaction evidence="18 19">
        <text>alpha-ribazole 5'-phosphate + adenosylcob(III)inamide-GDP = adenosylcob(III)alamin 5'-phosphate + GMP + H(+)</text>
        <dbReference type="Rhea" id="RHEA:23560"/>
        <dbReference type="ChEBI" id="CHEBI:15378"/>
        <dbReference type="ChEBI" id="CHEBI:57918"/>
        <dbReference type="ChEBI" id="CHEBI:58115"/>
        <dbReference type="ChEBI" id="CHEBI:60487"/>
        <dbReference type="ChEBI" id="CHEBI:60493"/>
        <dbReference type="EC" id="2.7.8.26"/>
    </reaction>
</comment>
<evidence type="ECO:0000256" key="14">
    <source>
        <dbReference type="ARBA" id="ARBA00025228"/>
    </source>
</evidence>
<evidence type="ECO:0000256" key="5">
    <source>
        <dbReference type="ARBA" id="ARBA00013200"/>
    </source>
</evidence>
<comment type="subcellular location">
    <subcellularLocation>
        <location evidence="2 19">Cell membrane</location>
        <topology evidence="2 19">Multi-pass membrane protein</topology>
    </subcellularLocation>
</comment>
<evidence type="ECO:0000256" key="1">
    <source>
        <dbReference type="ARBA" id="ARBA00001946"/>
    </source>
</evidence>
<dbReference type="OrthoDB" id="9794626at2"/>
<keyword evidence="8 19" id="KW-0169">Cobalamin biosynthesis</keyword>
<feature type="transmembrane region" description="Helical" evidence="19">
    <location>
        <begin position="104"/>
        <end position="124"/>
    </location>
</feature>
<dbReference type="GO" id="GO:0005886">
    <property type="term" value="C:plasma membrane"/>
    <property type="evidence" value="ECO:0007669"/>
    <property type="project" value="UniProtKB-SubCell"/>
</dbReference>
<feature type="transmembrane region" description="Helical" evidence="19">
    <location>
        <begin position="130"/>
        <end position="153"/>
    </location>
</feature>
<dbReference type="PANTHER" id="PTHR34148:SF1">
    <property type="entry name" value="ADENOSYLCOBINAMIDE-GDP RIBAZOLETRANSFERASE"/>
    <property type="match status" value="1"/>
</dbReference>
<dbReference type="EC" id="2.7.8.26" evidence="5 19"/>
<dbReference type="EMBL" id="DF977003">
    <property type="protein sequence ID" value="GAQ25808.1"/>
    <property type="molecule type" value="Genomic_DNA"/>
</dbReference>
<evidence type="ECO:0000256" key="11">
    <source>
        <dbReference type="ARBA" id="ARBA00022842"/>
    </source>
</evidence>
<keyword evidence="21" id="KW-1185">Reference proteome</keyword>
<evidence type="ECO:0000256" key="3">
    <source>
        <dbReference type="ARBA" id="ARBA00004663"/>
    </source>
</evidence>
<dbReference type="UniPathway" id="UPA00148">
    <property type="reaction ID" value="UER00238"/>
</dbReference>
<evidence type="ECO:0000256" key="18">
    <source>
        <dbReference type="ARBA" id="ARBA00049504"/>
    </source>
</evidence>
<evidence type="ECO:0000256" key="12">
    <source>
        <dbReference type="ARBA" id="ARBA00022989"/>
    </source>
</evidence>
<dbReference type="PANTHER" id="PTHR34148">
    <property type="entry name" value="ADENOSYLCOBINAMIDE-GDP RIBAZOLETRANSFERASE"/>
    <property type="match status" value="1"/>
</dbReference>
<dbReference type="HAMAP" id="MF_00719">
    <property type="entry name" value="CobS"/>
    <property type="match status" value="1"/>
</dbReference>
<evidence type="ECO:0000256" key="15">
    <source>
        <dbReference type="ARBA" id="ARBA00032605"/>
    </source>
</evidence>
<evidence type="ECO:0000256" key="13">
    <source>
        <dbReference type="ARBA" id="ARBA00023136"/>
    </source>
</evidence>
<keyword evidence="12 19" id="KW-1133">Transmembrane helix</keyword>
<dbReference type="GO" id="GO:0009236">
    <property type="term" value="P:cobalamin biosynthetic process"/>
    <property type="evidence" value="ECO:0007669"/>
    <property type="project" value="UniProtKB-UniRule"/>
</dbReference>
<dbReference type="STRING" id="224999.GCA_001485475_01844"/>
<dbReference type="GO" id="GO:0008818">
    <property type="term" value="F:cobalamin 5'-phosphate synthase activity"/>
    <property type="evidence" value="ECO:0007669"/>
    <property type="project" value="UniProtKB-UniRule"/>
</dbReference>
<evidence type="ECO:0000256" key="9">
    <source>
        <dbReference type="ARBA" id="ARBA00022679"/>
    </source>
</evidence>
<dbReference type="Pfam" id="PF02654">
    <property type="entry name" value="CobS"/>
    <property type="match status" value="1"/>
</dbReference>
<dbReference type="InterPro" id="IPR003805">
    <property type="entry name" value="CobS"/>
</dbReference>
<name>A0A0U9HG43_9FIRM</name>
<comment type="cofactor">
    <cofactor evidence="1 19">
        <name>Mg(2+)</name>
        <dbReference type="ChEBI" id="CHEBI:18420"/>
    </cofactor>
</comment>
<evidence type="ECO:0000313" key="20">
    <source>
        <dbReference type="EMBL" id="GAQ25808.1"/>
    </source>
</evidence>
<comment type="function">
    <text evidence="14 19">Joins adenosylcobinamide-GDP and alpha-ribazole to generate adenosylcobalamin (Ado-cobalamin). Also synthesizes adenosylcobalamin 5'-phosphate from adenosylcobinamide-GDP and alpha-ribazole 5'-phosphate.</text>
</comment>
<dbReference type="AlphaFoldDB" id="A0A0U9HG43"/>
<comment type="catalytic activity">
    <reaction evidence="17 19">
        <text>alpha-ribazole + adenosylcob(III)inamide-GDP = adenosylcob(III)alamin + GMP + H(+)</text>
        <dbReference type="Rhea" id="RHEA:16049"/>
        <dbReference type="ChEBI" id="CHEBI:10329"/>
        <dbReference type="ChEBI" id="CHEBI:15378"/>
        <dbReference type="ChEBI" id="CHEBI:18408"/>
        <dbReference type="ChEBI" id="CHEBI:58115"/>
        <dbReference type="ChEBI" id="CHEBI:60487"/>
        <dbReference type="EC" id="2.7.8.26"/>
    </reaction>
</comment>
<evidence type="ECO:0000256" key="6">
    <source>
        <dbReference type="ARBA" id="ARBA00015850"/>
    </source>
</evidence>
<evidence type="ECO:0000256" key="7">
    <source>
        <dbReference type="ARBA" id="ARBA00022475"/>
    </source>
</evidence>
<accession>A0A0U9HG43</accession>
<reference evidence="20" key="1">
    <citation type="journal article" date="2016" name="Genome Announc.">
        <title>Draft Genome Sequence of the Syntrophic Lactate-Degrading Bacterium Tepidanaerobacter syntrophicus JLT.</title>
        <authorList>
            <person name="Matsuura N."/>
            <person name="Ohashi A."/>
            <person name="Tourlousse D.M."/>
            <person name="Sekiguchi Y."/>
        </authorList>
    </citation>
    <scope>NUCLEOTIDE SEQUENCE [LARGE SCALE GENOMIC DNA]</scope>
    <source>
        <strain evidence="20">JL</strain>
    </source>
</reference>
<dbReference type="GO" id="GO:0051073">
    <property type="term" value="F:adenosylcobinamide-GDP ribazoletransferase activity"/>
    <property type="evidence" value="ECO:0007669"/>
    <property type="project" value="UniProtKB-UniRule"/>
</dbReference>
<evidence type="ECO:0000313" key="21">
    <source>
        <dbReference type="Proteomes" id="UP000062160"/>
    </source>
</evidence>
<keyword evidence="13 19" id="KW-0472">Membrane</keyword>
<evidence type="ECO:0000256" key="2">
    <source>
        <dbReference type="ARBA" id="ARBA00004651"/>
    </source>
</evidence>
<keyword evidence="11 19" id="KW-0460">Magnesium</keyword>
<protein>
    <recommendedName>
        <fullName evidence="6 19">Adenosylcobinamide-GDP ribazoletransferase</fullName>
        <ecNumber evidence="5 19">2.7.8.26</ecNumber>
    </recommendedName>
    <alternativeName>
        <fullName evidence="16 19">Cobalamin synthase</fullName>
    </alternativeName>
    <alternativeName>
        <fullName evidence="15 19">Cobalamin-5'-phosphate synthase</fullName>
    </alternativeName>
</protein>
<gene>
    <name evidence="19" type="primary">cobS</name>
    <name evidence="20" type="ORF">TSYNT_956</name>
</gene>
<evidence type="ECO:0000256" key="17">
    <source>
        <dbReference type="ARBA" id="ARBA00048623"/>
    </source>
</evidence>
<feature type="transmembrane region" description="Helical" evidence="19">
    <location>
        <begin position="192"/>
        <end position="211"/>
    </location>
</feature>
<evidence type="ECO:0000256" key="19">
    <source>
        <dbReference type="HAMAP-Rule" id="MF_00719"/>
    </source>
</evidence>
<feature type="transmembrane region" description="Helical" evidence="19">
    <location>
        <begin position="165"/>
        <end position="186"/>
    </location>
</feature>
<evidence type="ECO:0000256" key="4">
    <source>
        <dbReference type="ARBA" id="ARBA00010561"/>
    </source>
</evidence>
<keyword evidence="10 19" id="KW-0812">Transmembrane</keyword>
<evidence type="ECO:0000256" key="16">
    <source>
        <dbReference type="ARBA" id="ARBA00032853"/>
    </source>
</evidence>
<proteinExistence type="inferred from homology"/>
<dbReference type="Proteomes" id="UP000062160">
    <property type="component" value="Unassembled WGS sequence"/>
</dbReference>
<feature type="transmembrane region" description="Helical" evidence="19">
    <location>
        <begin position="30"/>
        <end position="50"/>
    </location>
</feature>
<dbReference type="RefSeq" id="WP_059033363.1">
    <property type="nucleotide sequence ID" value="NZ_BSDN01000005.1"/>
</dbReference>
<dbReference type="NCBIfam" id="TIGR00317">
    <property type="entry name" value="cobS"/>
    <property type="match status" value="1"/>
</dbReference>
<comment type="pathway">
    <text evidence="3 19">Cofactor biosynthesis; adenosylcobalamin biosynthesis; adenosylcobalamin from cob(II)yrinate a,c-diamide: step 7/7.</text>
</comment>
<comment type="similarity">
    <text evidence="4 19">Belongs to the CobS family.</text>
</comment>
<keyword evidence="9 19" id="KW-0808">Transferase</keyword>
<evidence type="ECO:0000256" key="8">
    <source>
        <dbReference type="ARBA" id="ARBA00022573"/>
    </source>
</evidence>
<keyword evidence="7 19" id="KW-1003">Cell membrane</keyword>